<dbReference type="Proteomes" id="UP000429607">
    <property type="component" value="Unassembled WGS sequence"/>
</dbReference>
<evidence type="ECO:0000313" key="2">
    <source>
        <dbReference type="Proteomes" id="UP000429607"/>
    </source>
</evidence>
<feature type="non-terminal residue" evidence="1">
    <location>
        <position position="301"/>
    </location>
</feature>
<dbReference type="AlphaFoldDB" id="A0A6A3GGX6"/>
<proteinExistence type="predicted"/>
<reference evidence="1 2" key="1">
    <citation type="submission" date="2018-09" db="EMBL/GenBank/DDBJ databases">
        <title>Genomic investigation of the strawberry pathogen Phytophthora fragariae indicates pathogenicity is determined by transcriptional variation in three key races.</title>
        <authorList>
            <person name="Adams T.M."/>
            <person name="Armitage A.D."/>
            <person name="Sobczyk M.K."/>
            <person name="Bates H.J."/>
            <person name="Dunwell J.M."/>
            <person name="Nellist C.F."/>
            <person name="Harrison R.J."/>
        </authorList>
    </citation>
    <scope>NUCLEOTIDE SEQUENCE [LARGE SCALE GENOMIC DNA]</scope>
    <source>
        <strain evidence="1 2">SCRP249</strain>
    </source>
</reference>
<gene>
    <name evidence="1" type="ORF">PR001_g31681</name>
</gene>
<evidence type="ECO:0008006" key="3">
    <source>
        <dbReference type="Google" id="ProtNLM"/>
    </source>
</evidence>
<accession>A0A6A3GGX6</accession>
<name>A0A6A3GGX6_9STRA</name>
<evidence type="ECO:0000313" key="1">
    <source>
        <dbReference type="EMBL" id="KAE8956592.1"/>
    </source>
</evidence>
<sequence length="301" mass="32977">MVAEQHQLAVGPKTNYDVEVQGEVTKLTNPATGDTHEVNTRMSTCDCIFMQTCLLPCRHVMYSRKVSNYETVIPLNRTLATRWIVQSPANNIEDGDVLPGGVNRVSCPPIRAQPPINHDIKYMQSKQLSEKIIDVMSLQPSTTYRLGMKWLDGFYTALRTGKLEEFTGQGLADTSGFQNLSQVSSVGDVTASQLSFADPGPSQPETNPLAKCAEEAGTSARAPIVFASPPRRRGLTRRAERKDESAREMQEAKRILGRVREGKKAVVVKLAHMAALSGPYSSSTAEPFLDKLNLPSVEVTG</sequence>
<protein>
    <recommendedName>
        <fullName evidence="3">SWIM-type domain-containing protein</fullName>
    </recommendedName>
</protein>
<organism evidence="1 2">
    <name type="scientific">Phytophthora rubi</name>
    <dbReference type="NCBI Taxonomy" id="129364"/>
    <lineage>
        <taxon>Eukaryota</taxon>
        <taxon>Sar</taxon>
        <taxon>Stramenopiles</taxon>
        <taxon>Oomycota</taxon>
        <taxon>Peronosporomycetes</taxon>
        <taxon>Peronosporales</taxon>
        <taxon>Peronosporaceae</taxon>
        <taxon>Phytophthora</taxon>
    </lineage>
</organism>
<dbReference type="EMBL" id="QXFV01008495">
    <property type="protein sequence ID" value="KAE8956592.1"/>
    <property type="molecule type" value="Genomic_DNA"/>
</dbReference>
<comment type="caution">
    <text evidence="1">The sequence shown here is derived from an EMBL/GenBank/DDBJ whole genome shotgun (WGS) entry which is preliminary data.</text>
</comment>